<evidence type="ECO:0000259" key="9">
    <source>
        <dbReference type="Pfam" id="PF13231"/>
    </source>
</evidence>
<dbReference type="InterPro" id="IPR050297">
    <property type="entry name" value="LipidA_mod_glycosyltrf_83"/>
</dbReference>
<evidence type="ECO:0000256" key="3">
    <source>
        <dbReference type="ARBA" id="ARBA00022676"/>
    </source>
</evidence>
<accession>A0A4Z0GNJ2</accession>
<feature type="transmembrane region" description="Helical" evidence="8">
    <location>
        <begin position="503"/>
        <end position="524"/>
    </location>
</feature>
<feature type="transmembrane region" description="Helical" evidence="8">
    <location>
        <begin position="43"/>
        <end position="69"/>
    </location>
</feature>
<evidence type="ECO:0000256" key="7">
    <source>
        <dbReference type="ARBA" id="ARBA00023136"/>
    </source>
</evidence>
<gene>
    <name evidence="10" type="ORF">E4665_08130</name>
</gene>
<comment type="subcellular location">
    <subcellularLocation>
        <location evidence="1">Cell membrane</location>
        <topology evidence="1">Multi-pass membrane protein</topology>
    </subcellularLocation>
</comment>
<feature type="transmembrane region" description="Helical" evidence="8">
    <location>
        <begin position="236"/>
        <end position="269"/>
    </location>
</feature>
<dbReference type="GO" id="GO:0009103">
    <property type="term" value="P:lipopolysaccharide biosynthetic process"/>
    <property type="evidence" value="ECO:0007669"/>
    <property type="project" value="UniProtKB-ARBA"/>
</dbReference>
<keyword evidence="5 8" id="KW-0812">Transmembrane</keyword>
<evidence type="ECO:0000256" key="2">
    <source>
        <dbReference type="ARBA" id="ARBA00022475"/>
    </source>
</evidence>
<dbReference type="EMBL" id="SRJD01000007">
    <property type="protein sequence ID" value="TGA98480.1"/>
    <property type="molecule type" value="Genomic_DNA"/>
</dbReference>
<dbReference type="Proteomes" id="UP000298347">
    <property type="component" value="Unassembled WGS sequence"/>
</dbReference>
<dbReference type="AlphaFoldDB" id="A0A4Z0GNJ2"/>
<feature type="transmembrane region" description="Helical" evidence="8">
    <location>
        <begin position="155"/>
        <end position="178"/>
    </location>
</feature>
<dbReference type="PANTHER" id="PTHR33908:SF11">
    <property type="entry name" value="MEMBRANE PROTEIN"/>
    <property type="match status" value="1"/>
</dbReference>
<feature type="transmembrane region" description="Helical" evidence="8">
    <location>
        <begin position="276"/>
        <end position="297"/>
    </location>
</feature>
<feature type="transmembrane region" description="Helical" evidence="8">
    <location>
        <begin position="440"/>
        <end position="457"/>
    </location>
</feature>
<dbReference type="RefSeq" id="WP_135348290.1">
    <property type="nucleotide sequence ID" value="NZ_SRJD01000007.1"/>
</dbReference>
<evidence type="ECO:0000256" key="1">
    <source>
        <dbReference type="ARBA" id="ARBA00004651"/>
    </source>
</evidence>
<evidence type="ECO:0000313" key="11">
    <source>
        <dbReference type="Proteomes" id="UP000298347"/>
    </source>
</evidence>
<name>A0A4Z0GNJ2_9BACL</name>
<protein>
    <submittedName>
        <fullName evidence="10">DUF2079 domain-containing protein</fullName>
    </submittedName>
</protein>
<evidence type="ECO:0000256" key="8">
    <source>
        <dbReference type="SAM" id="Phobius"/>
    </source>
</evidence>
<keyword evidence="11" id="KW-1185">Reference proteome</keyword>
<sequence length="736" mass="83671">MAFILRLKQGLTSLFSIAFALCFLAVLIVSFLFPLIYRNNQDLLTAALLLALFASIVICFFLAFCHFLGSLTSVAVYRVSIVLLTVMAIAEIALIAAFNTILPPIIDGGHTYAEALYLLQHHHASGNAYFKIYPNNIPITLLRYFLYRPFALVHFSNYMIIDRIFCAFVMGAGIFIAWRLVRKIADERTACIFLLMTLTCLPLFFYTLYFYTDTVIMAFPALLLYLWYRYSQSKNIGFILLLGLTLGIGDLIRPNLILFLPALIIYMFFVLNWKKVLLNTVLIGVVLGMISLSTPTIERHFGYISDPSLDMPTTHWIMMGLSHDGAYNAHDFNLTLSQPDQTAKKQADLQLIKERISTDGLSGLVKTWGIKTARTWGAGSHNYFTYAHISTNPTTAYQYLFNDQKGLTLFIIQVFYIVNLLLLLFSVIRGFKTRQADLNLLIQICLFGNFLFYVFVWEAEPRYSLLFTPFILISSAFGLRDLADAVQINKSDHLRHVPVMNTLKLITVCVLLAAVLLSASAGLYDYTQAKQPQDDYIVNQIYAAGKENAVIDAKHSVAQTFRAFGPYNHILLFERSARGKGLYQMSISDEKTGRVLFTQKFRISRIRMGRNLDFIIPRKTPNDAAEERIRLTQLNGSRGSKLQLQMNGAGPEIRDLYPSGYLMENGVHQGQADLRFKVFQSSEAPYLKKTTYWSLISLPILMLVFIGWIILRRTNEEPERIREYPALKSQAGQRIK</sequence>
<keyword evidence="7 8" id="KW-0472">Membrane</keyword>
<keyword evidence="6 8" id="KW-1133">Transmembrane helix</keyword>
<feature type="transmembrane region" description="Helical" evidence="8">
    <location>
        <begin position="12"/>
        <end position="37"/>
    </location>
</feature>
<keyword evidence="3" id="KW-0328">Glycosyltransferase</keyword>
<feature type="domain" description="Glycosyltransferase RgtA/B/C/D-like" evidence="9">
    <location>
        <begin position="163"/>
        <end position="293"/>
    </location>
</feature>
<feature type="transmembrane region" description="Helical" evidence="8">
    <location>
        <begin position="692"/>
        <end position="711"/>
    </location>
</feature>
<feature type="transmembrane region" description="Helical" evidence="8">
    <location>
        <begin position="407"/>
        <end position="428"/>
    </location>
</feature>
<evidence type="ECO:0000313" key="10">
    <source>
        <dbReference type="EMBL" id="TGA98480.1"/>
    </source>
</evidence>
<feature type="transmembrane region" description="Helical" evidence="8">
    <location>
        <begin position="81"/>
        <end position="102"/>
    </location>
</feature>
<evidence type="ECO:0000256" key="4">
    <source>
        <dbReference type="ARBA" id="ARBA00022679"/>
    </source>
</evidence>
<dbReference type="InterPro" id="IPR038731">
    <property type="entry name" value="RgtA/B/C-like"/>
</dbReference>
<evidence type="ECO:0000256" key="5">
    <source>
        <dbReference type="ARBA" id="ARBA00022692"/>
    </source>
</evidence>
<dbReference type="PANTHER" id="PTHR33908">
    <property type="entry name" value="MANNOSYLTRANSFERASE YKCB-RELATED"/>
    <property type="match status" value="1"/>
</dbReference>
<dbReference type="GO" id="GO:0005886">
    <property type="term" value="C:plasma membrane"/>
    <property type="evidence" value="ECO:0007669"/>
    <property type="project" value="UniProtKB-SubCell"/>
</dbReference>
<comment type="caution">
    <text evidence="10">The sequence shown here is derived from an EMBL/GenBank/DDBJ whole genome shotgun (WGS) entry which is preliminary data.</text>
</comment>
<keyword evidence="4" id="KW-0808">Transferase</keyword>
<proteinExistence type="predicted"/>
<keyword evidence="2" id="KW-1003">Cell membrane</keyword>
<dbReference type="OrthoDB" id="2061016at2"/>
<organism evidence="10 11">
    <name type="scientific">Sporolactobacillus shoreae</name>
    <dbReference type="NCBI Taxonomy" id="1465501"/>
    <lineage>
        <taxon>Bacteria</taxon>
        <taxon>Bacillati</taxon>
        <taxon>Bacillota</taxon>
        <taxon>Bacilli</taxon>
        <taxon>Bacillales</taxon>
        <taxon>Sporolactobacillaceae</taxon>
        <taxon>Sporolactobacillus</taxon>
    </lineage>
</organism>
<dbReference type="GO" id="GO:0016763">
    <property type="term" value="F:pentosyltransferase activity"/>
    <property type="evidence" value="ECO:0007669"/>
    <property type="project" value="TreeGrafter"/>
</dbReference>
<dbReference type="Pfam" id="PF13231">
    <property type="entry name" value="PMT_2"/>
    <property type="match status" value="1"/>
</dbReference>
<evidence type="ECO:0000256" key="6">
    <source>
        <dbReference type="ARBA" id="ARBA00022989"/>
    </source>
</evidence>
<feature type="transmembrane region" description="Helical" evidence="8">
    <location>
        <begin position="190"/>
        <end position="211"/>
    </location>
</feature>
<reference evidence="10 11" key="1">
    <citation type="journal article" date="2015" name="Int. J. Syst. Evol. Microbiol.">
        <title>Sporolactobacillus shoreae sp. nov. and Sporolactobacillus spathodeae sp. nov., two spore-forming lactic acid bacteria isolated from tree barks in Thailand.</title>
        <authorList>
            <person name="Thamacharoensuk T."/>
            <person name="Kitahara M."/>
            <person name="Ohkuma M."/>
            <person name="Thongchul N."/>
            <person name="Tanasupawat S."/>
        </authorList>
    </citation>
    <scope>NUCLEOTIDE SEQUENCE [LARGE SCALE GENOMIC DNA]</scope>
    <source>
        <strain evidence="10 11">BK92</strain>
    </source>
</reference>